<name>A0AAD7FDY1_9AGAR</name>
<keyword evidence="3" id="KW-1185">Reference proteome</keyword>
<accession>A0AAD7FDY1</accession>
<evidence type="ECO:0000313" key="2">
    <source>
        <dbReference type="EMBL" id="KAJ7614474.1"/>
    </source>
</evidence>
<organism evidence="2 3">
    <name type="scientific">Roridomyces roridus</name>
    <dbReference type="NCBI Taxonomy" id="1738132"/>
    <lineage>
        <taxon>Eukaryota</taxon>
        <taxon>Fungi</taxon>
        <taxon>Dikarya</taxon>
        <taxon>Basidiomycota</taxon>
        <taxon>Agaricomycotina</taxon>
        <taxon>Agaricomycetes</taxon>
        <taxon>Agaricomycetidae</taxon>
        <taxon>Agaricales</taxon>
        <taxon>Marasmiineae</taxon>
        <taxon>Mycenaceae</taxon>
        <taxon>Roridomyces</taxon>
    </lineage>
</organism>
<evidence type="ECO:0000313" key="3">
    <source>
        <dbReference type="Proteomes" id="UP001221142"/>
    </source>
</evidence>
<reference evidence="2" key="1">
    <citation type="submission" date="2023-03" db="EMBL/GenBank/DDBJ databases">
        <title>Massive genome expansion in bonnet fungi (Mycena s.s.) driven by repeated elements and novel gene families across ecological guilds.</title>
        <authorList>
            <consortium name="Lawrence Berkeley National Laboratory"/>
            <person name="Harder C.B."/>
            <person name="Miyauchi S."/>
            <person name="Viragh M."/>
            <person name="Kuo A."/>
            <person name="Thoen E."/>
            <person name="Andreopoulos B."/>
            <person name="Lu D."/>
            <person name="Skrede I."/>
            <person name="Drula E."/>
            <person name="Henrissat B."/>
            <person name="Morin E."/>
            <person name="Kohler A."/>
            <person name="Barry K."/>
            <person name="LaButti K."/>
            <person name="Morin E."/>
            <person name="Salamov A."/>
            <person name="Lipzen A."/>
            <person name="Mereny Z."/>
            <person name="Hegedus B."/>
            <person name="Baldrian P."/>
            <person name="Stursova M."/>
            <person name="Weitz H."/>
            <person name="Taylor A."/>
            <person name="Grigoriev I.V."/>
            <person name="Nagy L.G."/>
            <person name="Martin F."/>
            <person name="Kauserud H."/>
        </authorList>
    </citation>
    <scope>NUCLEOTIDE SEQUENCE</scope>
    <source>
        <strain evidence="2">9284</strain>
    </source>
</reference>
<gene>
    <name evidence="2" type="ORF">FB45DRAFT_1008683</name>
</gene>
<sequence length="260" mass="28190">MSTTRSASSASASTTDLESADLLPHPGSSGVTSISIFKNASAQELIHSGNAAYKELLHSNIQSQKEYTNLVRGYLRVTEYCQYIVGLYADLSLTLSNLHYERHISTTINSFFASRPNSSGLYEVRDDPGMIIAARETYSLCRQADLAQFVYQINGALIGSDQLIARFKAHCPRRAFVVYIYPWVTVLGAYPWVVVGGTHTLLQPASQPNPPHAPNAPFPAIPPVRLSRLPPSDHGSCGPLSVQAFCGPLFPLPLPSVTGS</sequence>
<evidence type="ECO:0000256" key="1">
    <source>
        <dbReference type="SAM" id="MobiDB-lite"/>
    </source>
</evidence>
<feature type="region of interest" description="Disordered" evidence="1">
    <location>
        <begin position="1"/>
        <end position="24"/>
    </location>
</feature>
<dbReference type="Proteomes" id="UP001221142">
    <property type="component" value="Unassembled WGS sequence"/>
</dbReference>
<comment type="caution">
    <text evidence="2">The sequence shown here is derived from an EMBL/GenBank/DDBJ whole genome shotgun (WGS) entry which is preliminary data.</text>
</comment>
<proteinExistence type="predicted"/>
<dbReference type="EMBL" id="JARKIF010000026">
    <property type="protein sequence ID" value="KAJ7614474.1"/>
    <property type="molecule type" value="Genomic_DNA"/>
</dbReference>
<dbReference type="AlphaFoldDB" id="A0AAD7FDY1"/>
<feature type="compositionally biased region" description="Low complexity" evidence="1">
    <location>
        <begin position="1"/>
        <end position="15"/>
    </location>
</feature>
<protein>
    <submittedName>
        <fullName evidence="2">Uncharacterized protein</fullName>
    </submittedName>
</protein>